<evidence type="ECO:0000256" key="1">
    <source>
        <dbReference type="ARBA" id="ARBA00023002"/>
    </source>
</evidence>
<dbReference type="GO" id="GO:0004375">
    <property type="term" value="F:glycine dehydrogenase (decarboxylating) activity"/>
    <property type="evidence" value="ECO:0007669"/>
    <property type="project" value="InterPro"/>
</dbReference>
<dbReference type="InterPro" id="IPR015421">
    <property type="entry name" value="PyrdxlP-dep_Trfase_major"/>
</dbReference>
<feature type="non-terminal residue" evidence="3">
    <location>
        <position position="118"/>
    </location>
</feature>
<dbReference type="EMBL" id="JABGBP010000247">
    <property type="protein sequence ID" value="NOL60562.1"/>
    <property type="molecule type" value="Genomic_DNA"/>
</dbReference>
<protein>
    <submittedName>
        <fullName evidence="3">Glycine dehydrogenase</fullName>
    </submittedName>
</protein>
<dbReference type="Gene3D" id="3.40.640.10">
    <property type="entry name" value="Type I PLP-dependent aspartate aminotransferase-like (Major domain)"/>
    <property type="match status" value="1"/>
</dbReference>
<dbReference type="Proteomes" id="UP000546917">
    <property type="component" value="Unassembled WGS sequence"/>
</dbReference>
<organism evidence="3 4">
    <name type="scientific">Ferroplasma acidiphilum</name>
    <dbReference type="NCBI Taxonomy" id="74969"/>
    <lineage>
        <taxon>Archaea</taxon>
        <taxon>Methanobacteriati</taxon>
        <taxon>Thermoplasmatota</taxon>
        <taxon>Thermoplasmata</taxon>
        <taxon>Thermoplasmatales</taxon>
        <taxon>Ferroplasmaceae</taxon>
        <taxon>Ferroplasma</taxon>
    </lineage>
</organism>
<dbReference type="Pfam" id="PF02347">
    <property type="entry name" value="GDC-P"/>
    <property type="match status" value="1"/>
</dbReference>
<proteinExistence type="predicted"/>
<dbReference type="SUPFAM" id="SSF53383">
    <property type="entry name" value="PLP-dependent transferases"/>
    <property type="match status" value="1"/>
</dbReference>
<dbReference type="AlphaFoldDB" id="A0A7K4FNF9"/>
<evidence type="ECO:0000313" key="4">
    <source>
        <dbReference type="Proteomes" id="UP000546917"/>
    </source>
</evidence>
<dbReference type="PANTHER" id="PTHR42806:SF1">
    <property type="entry name" value="GLYCINE DEHYDROGENASE (DECARBOXYLATING)"/>
    <property type="match status" value="1"/>
</dbReference>
<sequence length="118" mass="13384">MSETDEILDYLNVKSVDGLFSDIPDRLKVSLDLGKPMDEFSTIRAIEDTGRKNKAGNMNFLGNGIYDRFVPPLVDEIIGRNEFLTSYTPYQPEISQGILHSLFEYQSIISDLTEMDIT</sequence>
<dbReference type="PANTHER" id="PTHR42806">
    <property type="entry name" value="GLYCINE CLEAVAGE SYSTEM P-PROTEIN"/>
    <property type="match status" value="1"/>
</dbReference>
<keyword evidence="1" id="KW-0560">Oxidoreductase</keyword>
<accession>A0A7K4FNF9</accession>
<dbReference type="GO" id="GO:0009116">
    <property type="term" value="P:nucleoside metabolic process"/>
    <property type="evidence" value="ECO:0007669"/>
    <property type="project" value="InterPro"/>
</dbReference>
<dbReference type="InterPro" id="IPR049315">
    <property type="entry name" value="GDC-P_N"/>
</dbReference>
<evidence type="ECO:0000313" key="3">
    <source>
        <dbReference type="EMBL" id="NOL60562.1"/>
    </source>
</evidence>
<evidence type="ECO:0000259" key="2">
    <source>
        <dbReference type="Pfam" id="PF02347"/>
    </source>
</evidence>
<feature type="domain" description="Glycine cleavage system P-protein N-terminal" evidence="2">
    <location>
        <begin position="3"/>
        <end position="118"/>
    </location>
</feature>
<name>A0A7K4FNF9_9ARCH</name>
<gene>
    <name evidence="3" type="ORF">HLB00_06925</name>
</gene>
<dbReference type="InterPro" id="IPR023010">
    <property type="entry name" value="GcvPA"/>
</dbReference>
<comment type="caution">
    <text evidence="3">The sequence shown here is derived from an EMBL/GenBank/DDBJ whole genome shotgun (WGS) entry which is preliminary data.</text>
</comment>
<dbReference type="Gene3D" id="3.90.1150.10">
    <property type="entry name" value="Aspartate Aminotransferase, domain 1"/>
    <property type="match status" value="1"/>
</dbReference>
<dbReference type="InterPro" id="IPR015422">
    <property type="entry name" value="PyrdxlP-dep_Trfase_small"/>
</dbReference>
<reference evidence="3 4" key="1">
    <citation type="submission" date="2020-05" db="EMBL/GenBank/DDBJ databases">
        <authorList>
            <person name="Zhang R."/>
        </authorList>
    </citation>
    <scope>NUCLEOTIDE SEQUENCE [LARGE SCALE GENOMIC DNA]</scope>
    <source>
        <strain evidence="3 4">DSM 28986</strain>
    </source>
</reference>
<dbReference type="InterPro" id="IPR015424">
    <property type="entry name" value="PyrdxlP-dep_Trfase"/>
</dbReference>